<dbReference type="Proteomes" id="UP001164250">
    <property type="component" value="Chromosome 8"/>
</dbReference>
<organism evidence="1 2">
    <name type="scientific">Pistacia atlantica</name>
    <dbReference type="NCBI Taxonomy" id="434234"/>
    <lineage>
        <taxon>Eukaryota</taxon>
        <taxon>Viridiplantae</taxon>
        <taxon>Streptophyta</taxon>
        <taxon>Embryophyta</taxon>
        <taxon>Tracheophyta</taxon>
        <taxon>Spermatophyta</taxon>
        <taxon>Magnoliopsida</taxon>
        <taxon>eudicotyledons</taxon>
        <taxon>Gunneridae</taxon>
        <taxon>Pentapetalae</taxon>
        <taxon>rosids</taxon>
        <taxon>malvids</taxon>
        <taxon>Sapindales</taxon>
        <taxon>Anacardiaceae</taxon>
        <taxon>Pistacia</taxon>
    </lineage>
</organism>
<evidence type="ECO:0000313" key="1">
    <source>
        <dbReference type="EMBL" id="KAJ0090989.1"/>
    </source>
</evidence>
<accession>A0ACC1AWH9</accession>
<proteinExistence type="predicted"/>
<dbReference type="EMBL" id="CM047904">
    <property type="protein sequence ID" value="KAJ0090989.1"/>
    <property type="molecule type" value="Genomic_DNA"/>
</dbReference>
<gene>
    <name evidence="1" type="ORF">Patl1_14166</name>
</gene>
<comment type="caution">
    <text evidence="1">The sequence shown here is derived from an EMBL/GenBank/DDBJ whole genome shotgun (WGS) entry which is preliminary data.</text>
</comment>
<name>A0ACC1AWH9_9ROSI</name>
<keyword evidence="2" id="KW-1185">Reference proteome</keyword>
<evidence type="ECO:0000313" key="2">
    <source>
        <dbReference type="Proteomes" id="UP001164250"/>
    </source>
</evidence>
<reference evidence="2" key="1">
    <citation type="journal article" date="2023" name="G3 (Bethesda)">
        <title>Genome assembly and association tests identify interacting loci associated with vigor, precocity, and sex in interspecific pistachio rootstocks.</title>
        <authorList>
            <person name="Palmer W."/>
            <person name="Jacygrad E."/>
            <person name="Sagayaradj S."/>
            <person name="Cavanaugh K."/>
            <person name="Han R."/>
            <person name="Bertier L."/>
            <person name="Beede B."/>
            <person name="Kafkas S."/>
            <person name="Golino D."/>
            <person name="Preece J."/>
            <person name="Michelmore R."/>
        </authorList>
    </citation>
    <scope>NUCLEOTIDE SEQUENCE [LARGE SCALE GENOMIC DNA]</scope>
</reference>
<sequence>MEEGSETTSSSSSSASNSNQQPSSTSSPPKPNLKQPQVMLNCGNVTGTANSSNMECFCYDVKRIVIFNAELVPAFSGFSGFGNGDADMFPVMYPAVVGGFNPGENQQQANLGAGIYAVPVLPYTGIPSNTLIPLTYNIPT</sequence>
<protein>
    <submittedName>
        <fullName evidence="1">Uncharacterized protein</fullName>
    </submittedName>
</protein>